<name>A0AAV4BRW3_9GAST</name>
<accession>A0AAV4BRW3</accession>
<dbReference type="EMBL" id="BLXT01005778">
    <property type="protein sequence ID" value="GFO25976.1"/>
    <property type="molecule type" value="Genomic_DNA"/>
</dbReference>
<protein>
    <submittedName>
        <fullName evidence="1">Uncharacterized protein</fullName>
    </submittedName>
</protein>
<dbReference type="AlphaFoldDB" id="A0AAV4BRW3"/>
<proteinExistence type="predicted"/>
<gene>
    <name evidence="1" type="ORF">PoB_005248100</name>
</gene>
<evidence type="ECO:0000313" key="2">
    <source>
        <dbReference type="Proteomes" id="UP000735302"/>
    </source>
</evidence>
<dbReference type="Proteomes" id="UP000735302">
    <property type="component" value="Unassembled WGS sequence"/>
</dbReference>
<keyword evidence="2" id="KW-1185">Reference proteome</keyword>
<organism evidence="1 2">
    <name type="scientific">Plakobranchus ocellatus</name>
    <dbReference type="NCBI Taxonomy" id="259542"/>
    <lineage>
        <taxon>Eukaryota</taxon>
        <taxon>Metazoa</taxon>
        <taxon>Spiralia</taxon>
        <taxon>Lophotrochozoa</taxon>
        <taxon>Mollusca</taxon>
        <taxon>Gastropoda</taxon>
        <taxon>Heterobranchia</taxon>
        <taxon>Euthyneura</taxon>
        <taxon>Panpulmonata</taxon>
        <taxon>Sacoglossa</taxon>
        <taxon>Placobranchoidea</taxon>
        <taxon>Plakobranchidae</taxon>
        <taxon>Plakobranchus</taxon>
    </lineage>
</organism>
<evidence type="ECO:0000313" key="1">
    <source>
        <dbReference type="EMBL" id="GFO25976.1"/>
    </source>
</evidence>
<comment type="caution">
    <text evidence="1">The sequence shown here is derived from an EMBL/GenBank/DDBJ whole genome shotgun (WGS) entry which is preliminary data.</text>
</comment>
<sequence>MWKQEGLGPRVEKAVICIDFQCSYCTYGWTRVRETGKQTKYLRTTWMAYSVETGDRRLLNANRNSNVNVVSKYEEIKNASAPNLKIAEDNNCLERQRLRYPVAFATY</sequence>
<reference evidence="1 2" key="1">
    <citation type="journal article" date="2021" name="Elife">
        <title>Chloroplast acquisition without the gene transfer in kleptoplastic sea slugs, Plakobranchus ocellatus.</title>
        <authorList>
            <person name="Maeda T."/>
            <person name="Takahashi S."/>
            <person name="Yoshida T."/>
            <person name="Shimamura S."/>
            <person name="Takaki Y."/>
            <person name="Nagai Y."/>
            <person name="Toyoda A."/>
            <person name="Suzuki Y."/>
            <person name="Arimoto A."/>
            <person name="Ishii H."/>
            <person name="Satoh N."/>
            <person name="Nishiyama T."/>
            <person name="Hasebe M."/>
            <person name="Maruyama T."/>
            <person name="Minagawa J."/>
            <person name="Obokata J."/>
            <person name="Shigenobu S."/>
        </authorList>
    </citation>
    <scope>NUCLEOTIDE SEQUENCE [LARGE SCALE GENOMIC DNA]</scope>
</reference>